<dbReference type="GeneID" id="24723010"/>
<keyword evidence="2" id="KW-1185">Reference proteome</keyword>
<accession>A0A0E3DEV2</accession>
<gene>
    <name evidence="1" type="ORF">JBP901_gp031</name>
</gene>
<dbReference type="Proteomes" id="UP000033000">
    <property type="component" value="Segment"/>
</dbReference>
<dbReference type="KEGG" id="vg:24723010"/>
<sequence length="59" mass="7088">MTYFIEKKYSHGYLYEGECKTTKEVATIIKHSPAKTNMALRDARRDWIYINEYRVKRLG</sequence>
<evidence type="ECO:0000313" key="1">
    <source>
        <dbReference type="EMBL" id="AID17744.1"/>
    </source>
</evidence>
<dbReference type="EMBL" id="KJ676859">
    <property type="protein sequence ID" value="AID17744.1"/>
    <property type="molecule type" value="Genomic_DNA"/>
</dbReference>
<dbReference type="RefSeq" id="YP_009149069.1">
    <property type="nucleotide sequence ID" value="NC_027352.1"/>
</dbReference>
<protein>
    <submittedName>
        <fullName evidence="1">Uncharacterized protein</fullName>
    </submittedName>
</protein>
<organism evidence="1 2">
    <name type="scientific">Bacillus phage JBP901</name>
    <dbReference type="NCBI Taxonomy" id="1498212"/>
    <lineage>
        <taxon>Viruses</taxon>
        <taxon>Duplodnaviria</taxon>
        <taxon>Heunggongvirae</taxon>
        <taxon>Uroviricota</taxon>
        <taxon>Caudoviricetes</taxon>
        <taxon>Herelleviridae</taxon>
        <taxon>Bastillevirinae</taxon>
        <taxon>Caeruleovirus</taxon>
        <taxon>Caeruleovirus JBP901</taxon>
    </lineage>
</organism>
<name>A0A0E3DEV2_9CAUD</name>
<proteinExistence type="predicted"/>
<reference evidence="1 2" key="1">
    <citation type="journal article" date="2015" name="Arch. Virol.">
        <title>Complete genome sequence and phylogenetic position of the Bacillus cereus group phage JBP901.</title>
        <authorList>
            <person name="Asare P.T."/>
            <person name="Ryu S."/>
            <person name="Kim K.P."/>
        </authorList>
    </citation>
    <scope>NUCLEOTIDE SEQUENCE [LARGE SCALE GENOMIC DNA]</scope>
</reference>
<evidence type="ECO:0000313" key="2">
    <source>
        <dbReference type="Proteomes" id="UP000033000"/>
    </source>
</evidence>